<evidence type="ECO:0000259" key="2">
    <source>
        <dbReference type="PROSITE" id="PS50004"/>
    </source>
</evidence>
<dbReference type="PANTHER" id="PTHR10024">
    <property type="entry name" value="SYNAPTOTAGMIN"/>
    <property type="match status" value="1"/>
</dbReference>
<dbReference type="GO" id="GO:0030276">
    <property type="term" value="F:clathrin binding"/>
    <property type="evidence" value="ECO:0007669"/>
    <property type="project" value="TreeGrafter"/>
</dbReference>
<dbReference type="PANTHER" id="PTHR10024:SF234">
    <property type="entry name" value="SYNAPTOTAGMIN-15-RELATED"/>
    <property type="match status" value="1"/>
</dbReference>
<dbReference type="GO" id="GO:0005544">
    <property type="term" value="F:calcium-dependent phospholipid binding"/>
    <property type="evidence" value="ECO:0007669"/>
    <property type="project" value="TreeGrafter"/>
</dbReference>
<feature type="domain" description="C2" evidence="2">
    <location>
        <begin position="121"/>
        <end position="238"/>
    </location>
</feature>
<proteinExistence type="inferred from homology"/>
<dbReference type="GO" id="GO:0000149">
    <property type="term" value="F:SNARE binding"/>
    <property type="evidence" value="ECO:0007669"/>
    <property type="project" value="TreeGrafter"/>
</dbReference>
<dbReference type="PROSITE" id="PS50004">
    <property type="entry name" value="C2"/>
    <property type="match status" value="2"/>
</dbReference>
<dbReference type="GeneTree" id="ENSGT00940000160819"/>
<dbReference type="GO" id="GO:0070382">
    <property type="term" value="C:exocytic vesicle"/>
    <property type="evidence" value="ECO:0007669"/>
    <property type="project" value="TreeGrafter"/>
</dbReference>
<protein>
    <submittedName>
        <fullName evidence="3">Synaptotagmin XV</fullName>
    </submittedName>
</protein>
<evidence type="ECO:0000256" key="1">
    <source>
        <dbReference type="ARBA" id="ARBA00006996"/>
    </source>
</evidence>
<dbReference type="Proteomes" id="UP000694389">
    <property type="component" value="Unassembled WGS sequence"/>
</dbReference>
<evidence type="ECO:0000313" key="3">
    <source>
        <dbReference type="Ensembl" id="ENSDLAP00005069547.1"/>
    </source>
</evidence>
<dbReference type="SMART" id="SM00239">
    <property type="entry name" value="C2"/>
    <property type="match status" value="2"/>
</dbReference>
<comment type="similarity">
    <text evidence="1">Belongs to the synaptotagmin family.</text>
</comment>
<organism evidence="3 4">
    <name type="scientific">Dicentrarchus labrax</name>
    <name type="common">European seabass</name>
    <name type="synonym">Morone labrax</name>
    <dbReference type="NCBI Taxonomy" id="13489"/>
    <lineage>
        <taxon>Eukaryota</taxon>
        <taxon>Metazoa</taxon>
        <taxon>Chordata</taxon>
        <taxon>Craniata</taxon>
        <taxon>Vertebrata</taxon>
        <taxon>Euteleostomi</taxon>
        <taxon>Actinopterygii</taxon>
        <taxon>Neopterygii</taxon>
        <taxon>Teleostei</taxon>
        <taxon>Neoteleostei</taxon>
        <taxon>Acanthomorphata</taxon>
        <taxon>Eupercaria</taxon>
        <taxon>Moronidae</taxon>
        <taxon>Dicentrarchus</taxon>
    </lineage>
</organism>
<dbReference type="GO" id="GO:0005509">
    <property type="term" value="F:calcium ion binding"/>
    <property type="evidence" value="ECO:0007669"/>
    <property type="project" value="TreeGrafter"/>
</dbReference>
<sequence>MVYYLWRKRKGQSQSQYEELLSTVPSVPPCSAPVILVSQGSWAMPNEIPFTLPPRFMTQIHGDLKNEEEKEEEEIKMEARKDILAHRGSLSVSRWFPVGTVLAGLYSVPPLNEVVAPPPGMATRLCFSVEYRHSSEQLMVSLLRLGNLPPRFHGNVTLVELRRLPDDRRPRQAKARGTGPDPEFNDCFVFQVSGVCVPQSTLSVCVLSVEQDGKRHAVGRVLFPLEGELGQAGRVLWRDLETEDDTQVHTGTHTGRLHVVINAHNLSVASDFSQCSELGDVQISLSYSPSLQRLSVVVLRARGLQLLTDAGVCVQVSLQIHTQVVKIKRSCVAKCENDPYFNHRMTFKLRSQHLDEACLRFELQQPNDFRSEPPALLGVLVLGPFMYARGLQLQHWMDMVNTPQEPVKLWHGLGRAT</sequence>
<name>A0A8P4KFY0_DICLA</name>
<keyword evidence="4" id="KW-1185">Reference proteome</keyword>
<dbReference type="AlphaFoldDB" id="A0A8P4KFY0"/>
<dbReference type="SUPFAM" id="SSF49562">
    <property type="entry name" value="C2 domain (Calcium/lipid-binding domain, CaLB)"/>
    <property type="match status" value="2"/>
</dbReference>
<dbReference type="GO" id="GO:0017156">
    <property type="term" value="P:calcium-ion regulated exocytosis"/>
    <property type="evidence" value="ECO:0007669"/>
    <property type="project" value="TreeGrafter"/>
</dbReference>
<dbReference type="GO" id="GO:0005886">
    <property type="term" value="C:plasma membrane"/>
    <property type="evidence" value="ECO:0007669"/>
    <property type="project" value="TreeGrafter"/>
</dbReference>
<dbReference type="Gene3D" id="2.60.40.150">
    <property type="entry name" value="C2 domain"/>
    <property type="match status" value="2"/>
</dbReference>
<dbReference type="GO" id="GO:0001786">
    <property type="term" value="F:phosphatidylserine binding"/>
    <property type="evidence" value="ECO:0007669"/>
    <property type="project" value="TreeGrafter"/>
</dbReference>
<feature type="domain" description="C2" evidence="2">
    <location>
        <begin position="277"/>
        <end position="411"/>
    </location>
</feature>
<dbReference type="Pfam" id="PF00168">
    <property type="entry name" value="C2"/>
    <property type="match status" value="2"/>
</dbReference>
<dbReference type="FunFam" id="2.60.40.150:FF:000101">
    <property type="entry name" value="Synaptotagmin 13"/>
    <property type="match status" value="1"/>
</dbReference>
<dbReference type="InterPro" id="IPR000008">
    <property type="entry name" value="C2_dom"/>
</dbReference>
<dbReference type="Ensembl" id="ENSDLAT00005073043.1">
    <property type="protein sequence ID" value="ENSDLAP00005069547.1"/>
    <property type="gene ID" value="ENSDLAG00005025633.2"/>
</dbReference>
<gene>
    <name evidence="3" type="primary">syt15</name>
</gene>
<evidence type="ECO:0000313" key="4">
    <source>
        <dbReference type="Proteomes" id="UP000694389"/>
    </source>
</evidence>
<reference evidence="3" key="1">
    <citation type="submission" date="2025-08" db="UniProtKB">
        <authorList>
            <consortium name="Ensembl"/>
        </authorList>
    </citation>
    <scope>IDENTIFICATION</scope>
</reference>
<accession>A0A8P4KFY0</accession>
<reference evidence="3" key="2">
    <citation type="submission" date="2025-09" db="UniProtKB">
        <authorList>
            <consortium name="Ensembl"/>
        </authorList>
    </citation>
    <scope>IDENTIFICATION</scope>
</reference>
<dbReference type="InterPro" id="IPR035892">
    <property type="entry name" value="C2_domain_sf"/>
</dbReference>